<organism evidence="4">
    <name type="scientific">Nippostrongylus brasiliensis</name>
    <name type="common">Rat hookworm</name>
    <dbReference type="NCBI Taxonomy" id="27835"/>
    <lineage>
        <taxon>Eukaryota</taxon>
        <taxon>Metazoa</taxon>
        <taxon>Ecdysozoa</taxon>
        <taxon>Nematoda</taxon>
        <taxon>Chromadorea</taxon>
        <taxon>Rhabditida</taxon>
        <taxon>Rhabditina</taxon>
        <taxon>Rhabditomorpha</taxon>
        <taxon>Strongyloidea</taxon>
        <taxon>Heligmosomidae</taxon>
        <taxon>Nippostrongylus</taxon>
    </lineage>
</organism>
<evidence type="ECO:0000313" key="3">
    <source>
        <dbReference type="Proteomes" id="UP000271162"/>
    </source>
</evidence>
<feature type="compositionally biased region" description="Low complexity" evidence="1">
    <location>
        <begin position="41"/>
        <end position="53"/>
    </location>
</feature>
<dbReference type="STRING" id="27835.A0A0N4XW15"/>
<dbReference type="Proteomes" id="UP000271162">
    <property type="component" value="Unassembled WGS sequence"/>
</dbReference>
<accession>A0A0N4XW15</accession>
<reference evidence="4" key="1">
    <citation type="submission" date="2017-02" db="UniProtKB">
        <authorList>
            <consortium name="WormBaseParasite"/>
        </authorList>
    </citation>
    <scope>IDENTIFICATION</scope>
</reference>
<dbReference type="AlphaFoldDB" id="A0A0N4XW15"/>
<feature type="compositionally biased region" description="Low complexity" evidence="1">
    <location>
        <begin position="9"/>
        <end position="24"/>
    </location>
</feature>
<evidence type="ECO:0000313" key="4">
    <source>
        <dbReference type="WBParaSite" id="NBR_0000703801-mRNA-1"/>
    </source>
</evidence>
<feature type="region of interest" description="Disordered" evidence="1">
    <location>
        <begin position="1"/>
        <end position="35"/>
    </location>
</feature>
<proteinExistence type="predicted"/>
<evidence type="ECO:0000256" key="1">
    <source>
        <dbReference type="SAM" id="MobiDB-lite"/>
    </source>
</evidence>
<dbReference type="WBParaSite" id="NBR_0000703801-mRNA-1">
    <property type="protein sequence ID" value="NBR_0000703801-mRNA-1"/>
    <property type="gene ID" value="NBR_0000703801"/>
</dbReference>
<reference evidence="2 3" key="2">
    <citation type="submission" date="2018-11" db="EMBL/GenBank/DDBJ databases">
        <authorList>
            <consortium name="Pathogen Informatics"/>
        </authorList>
    </citation>
    <scope>NUCLEOTIDE SEQUENCE [LARGE SCALE GENOMIC DNA]</scope>
</reference>
<evidence type="ECO:0000313" key="2">
    <source>
        <dbReference type="EMBL" id="VDL70628.1"/>
    </source>
</evidence>
<sequence>MEEERARQAAEAAAAAATNAGAAPANPPGGSEQVQMIFLLPAPGAQQPAPAQPTEETMDVSTAQVDNLDELINNPELLQQIIDDLPGGEKKNEEEKPKSEGK</sequence>
<feature type="region of interest" description="Disordered" evidence="1">
    <location>
        <begin position="77"/>
        <end position="102"/>
    </location>
</feature>
<feature type="compositionally biased region" description="Basic and acidic residues" evidence="1">
    <location>
        <begin position="87"/>
        <end position="102"/>
    </location>
</feature>
<dbReference type="EMBL" id="UYSL01019853">
    <property type="protein sequence ID" value="VDL70628.1"/>
    <property type="molecule type" value="Genomic_DNA"/>
</dbReference>
<name>A0A0N4XW15_NIPBR</name>
<feature type="region of interest" description="Disordered" evidence="1">
    <location>
        <begin position="41"/>
        <end position="60"/>
    </location>
</feature>
<gene>
    <name evidence="2" type="ORF">NBR_LOCUS7039</name>
</gene>
<protein>
    <submittedName>
        <fullName evidence="4">STI1 domain-containing protein</fullName>
    </submittedName>
</protein>
<keyword evidence="3" id="KW-1185">Reference proteome</keyword>